<feature type="compositionally biased region" description="Basic residues" evidence="1">
    <location>
        <begin position="1"/>
        <end position="11"/>
    </location>
</feature>
<keyword evidence="3" id="KW-1185">Reference proteome</keyword>
<reference evidence="2 3" key="1">
    <citation type="journal article" date="2010" name="Science">
        <title>Genomic comparison of the ants Camponotus floridanus and Harpegnathos saltator.</title>
        <authorList>
            <person name="Bonasio R."/>
            <person name="Zhang G."/>
            <person name="Ye C."/>
            <person name="Mutti N.S."/>
            <person name="Fang X."/>
            <person name="Qin N."/>
            <person name="Donahue G."/>
            <person name="Yang P."/>
            <person name="Li Q."/>
            <person name="Li C."/>
            <person name="Zhang P."/>
            <person name="Huang Z."/>
            <person name="Berger S.L."/>
            <person name="Reinberg D."/>
            <person name="Wang J."/>
            <person name="Liebig J."/>
        </authorList>
    </citation>
    <scope>NUCLEOTIDE SEQUENCE [LARGE SCALE GENOMIC DNA]</scope>
    <source>
        <strain evidence="2 3">R22 G/1</strain>
    </source>
</reference>
<organism evidence="3">
    <name type="scientific">Harpegnathos saltator</name>
    <name type="common">Jerdon's jumping ant</name>
    <dbReference type="NCBI Taxonomy" id="610380"/>
    <lineage>
        <taxon>Eukaryota</taxon>
        <taxon>Metazoa</taxon>
        <taxon>Ecdysozoa</taxon>
        <taxon>Arthropoda</taxon>
        <taxon>Hexapoda</taxon>
        <taxon>Insecta</taxon>
        <taxon>Pterygota</taxon>
        <taxon>Neoptera</taxon>
        <taxon>Endopterygota</taxon>
        <taxon>Hymenoptera</taxon>
        <taxon>Apocrita</taxon>
        <taxon>Aculeata</taxon>
        <taxon>Formicoidea</taxon>
        <taxon>Formicidae</taxon>
        <taxon>Ponerinae</taxon>
        <taxon>Ponerini</taxon>
        <taxon>Harpegnathos</taxon>
    </lineage>
</organism>
<dbReference type="STRING" id="610380.E2BIM8"/>
<dbReference type="OrthoDB" id="7695927at2759"/>
<protein>
    <submittedName>
        <fullName evidence="2">Uncharacterized protein</fullName>
    </submittedName>
</protein>
<gene>
    <name evidence="2" type="ORF">EAI_13165</name>
</gene>
<dbReference type="InParanoid" id="E2BIM8"/>
<feature type="non-terminal residue" evidence="2">
    <location>
        <position position="1"/>
    </location>
</feature>
<evidence type="ECO:0000313" key="3">
    <source>
        <dbReference type="Proteomes" id="UP000008237"/>
    </source>
</evidence>
<name>E2BIM8_HARSA</name>
<dbReference type="AlphaFoldDB" id="E2BIM8"/>
<feature type="region of interest" description="Disordered" evidence="1">
    <location>
        <begin position="1"/>
        <end position="30"/>
    </location>
</feature>
<evidence type="ECO:0000313" key="2">
    <source>
        <dbReference type="EMBL" id="EFN84475.1"/>
    </source>
</evidence>
<dbReference type="OMA" id="RAIKFDF"/>
<accession>E2BIM8</accession>
<dbReference type="Proteomes" id="UP000008237">
    <property type="component" value="Unassembled WGS sequence"/>
</dbReference>
<dbReference type="EMBL" id="GL448516">
    <property type="protein sequence ID" value="EFN84475.1"/>
    <property type="molecule type" value="Genomic_DNA"/>
</dbReference>
<proteinExistence type="predicted"/>
<evidence type="ECO:0000256" key="1">
    <source>
        <dbReference type="SAM" id="MobiDB-lite"/>
    </source>
</evidence>
<sequence length="71" mass="8777">QPPQHSYKRKRDITFNFSNDSDQEDEENVKTYVKKKKPNKMEKQNRKRLEEWARTINNTFQEIDEYDLLIE</sequence>